<keyword evidence="1" id="KW-0560">Oxidoreductase</keyword>
<dbReference type="InterPro" id="IPR006140">
    <property type="entry name" value="D-isomer_DH_NAD-bd"/>
</dbReference>
<dbReference type="Gene3D" id="3.40.50.720">
    <property type="entry name" value="NAD(P)-binding Rossmann-like Domain"/>
    <property type="match status" value="2"/>
</dbReference>
<name>A0A182LUZ4_9DIPT</name>
<proteinExistence type="predicted"/>
<dbReference type="EMBL" id="AXCM01003646">
    <property type="status" value="NOT_ANNOTATED_CDS"/>
    <property type="molecule type" value="Genomic_DNA"/>
</dbReference>
<evidence type="ECO:0000313" key="4">
    <source>
        <dbReference type="Proteomes" id="UP000075883"/>
    </source>
</evidence>
<dbReference type="PANTHER" id="PTHR10996:SF119">
    <property type="entry name" value="FI03731P-RELATED"/>
    <property type="match status" value="1"/>
</dbReference>
<dbReference type="EnsemblMetazoa" id="ACUA002608-RA">
    <property type="protein sequence ID" value="ACUA002608-PA"/>
    <property type="gene ID" value="ACUA002608"/>
</dbReference>
<dbReference type="InterPro" id="IPR029753">
    <property type="entry name" value="D-isomer_DH_CS"/>
</dbReference>
<dbReference type="InterPro" id="IPR050223">
    <property type="entry name" value="D-isomer_2-hydroxyacid_DH"/>
</dbReference>
<dbReference type="PANTHER" id="PTHR10996">
    <property type="entry name" value="2-HYDROXYACID DEHYDROGENASE-RELATED"/>
    <property type="match status" value="1"/>
</dbReference>
<sequence>MKRPRVLVTHHQVQPVALELLRKHCDVIVPPVDFPSRALILDLCPGIDGLLWTNYKMKLDREVLNACGPQLRAISVTMNGVDCVDTEELARRNIPLGHTPSIPNDAVADLAIGLMVVANDGLLSSRDGSYTRQSIQGSTVGIVGFGGIGQVIVQRLQGFNIGTILYCGRNAKTGADVFNAQHVSFEVLLARSDIVFISCPLNDGTVGLFDRDAFSMMKSTAVLINIARGAIVDELALIDALKSGKIRAAGLDTVTSEPFTPDSELFRLPNCGKKVLKRQQFLILN</sequence>
<evidence type="ECO:0000259" key="2">
    <source>
        <dbReference type="Pfam" id="PF02826"/>
    </source>
</evidence>
<dbReference type="InterPro" id="IPR036291">
    <property type="entry name" value="NAD(P)-bd_dom_sf"/>
</dbReference>
<dbReference type="Proteomes" id="UP000075883">
    <property type="component" value="Unassembled WGS sequence"/>
</dbReference>
<dbReference type="GO" id="GO:0030267">
    <property type="term" value="F:glyoxylate reductase (NADPH) activity"/>
    <property type="evidence" value="ECO:0007669"/>
    <property type="project" value="TreeGrafter"/>
</dbReference>
<dbReference type="AlphaFoldDB" id="A0A182LUZ4"/>
<feature type="domain" description="D-isomer specific 2-hydroxyacid dehydrogenase NAD-binding" evidence="2">
    <location>
        <begin position="127"/>
        <end position="271"/>
    </location>
</feature>
<reference evidence="3" key="2">
    <citation type="submission" date="2020-05" db="UniProtKB">
        <authorList>
            <consortium name="EnsemblMetazoa"/>
        </authorList>
    </citation>
    <scope>IDENTIFICATION</scope>
    <source>
        <strain evidence="3">A-37</strain>
    </source>
</reference>
<dbReference type="Pfam" id="PF02826">
    <property type="entry name" value="2-Hacid_dh_C"/>
    <property type="match status" value="1"/>
</dbReference>
<reference evidence="4" key="1">
    <citation type="submission" date="2013-09" db="EMBL/GenBank/DDBJ databases">
        <title>The Genome Sequence of Anopheles culicifacies species A.</title>
        <authorList>
            <consortium name="The Broad Institute Genomics Platform"/>
            <person name="Neafsey D.E."/>
            <person name="Besansky N."/>
            <person name="Howell P."/>
            <person name="Walton C."/>
            <person name="Young S.K."/>
            <person name="Zeng Q."/>
            <person name="Gargeya S."/>
            <person name="Fitzgerald M."/>
            <person name="Haas B."/>
            <person name="Abouelleil A."/>
            <person name="Allen A.W."/>
            <person name="Alvarado L."/>
            <person name="Arachchi H.M."/>
            <person name="Berlin A.M."/>
            <person name="Chapman S.B."/>
            <person name="Gainer-Dewar J."/>
            <person name="Goldberg J."/>
            <person name="Griggs A."/>
            <person name="Gujja S."/>
            <person name="Hansen M."/>
            <person name="Howarth C."/>
            <person name="Imamovic A."/>
            <person name="Ireland A."/>
            <person name="Larimer J."/>
            <person name="McCowan C."/>
            <person name="Murphy C."/>
            <person name="Pearson M."/>
            <person name="Poon T.W."/>
            <person name="Priest M."/>
            <person name="Roberts A."/>
            <person name="Saif S."/>
            <person name="Shea T."/>
            <person name="Sisk P."/>
            <person name="Sykes S."/>
            <person name="Wortman J."/>
            <person name="Nusbaum C."/>
            <person name="Birren B."/>
        </authorList>
    </citation>
    <scope>NUCLEOTIDE SEQUENCE [LARGE SCALE GENOMIC DNA]</scope>
    <source>
        <strain evidence="4">A-37</strain>
    </source>
</reference>
<organism evidence="3 4">
    <name type="scientific">Anopheles culicifacies</name>
    <dbReference type="NCBI Taxonomy" id="139723"/>
    <lineage>
        <taxon>Eukaryota</taxon>
        <taxon>Metazoa</taxon>
        <taxon>Ecdysozoa</taxon>
        <taxon>Arthropoda</taxon>
        <taxon>Hexapoda</taxon>
        <taxon>Insecta</taxon>
        <taxon>Pterygota</taxon>
        <taxon>Neoptera</taxon>
        <taxon>Endopterygota</taxon>
        <taxon>Diptera</taxon>
        <taxon>Nematocera</taxon>
        <taxon>Culicoidea</taxon>
        <taxon>Culicidae</taxon>
        <taxon>Anophelinae</taxon>
        <taxon>Anopheles</taxon>
        <taxon>culicifacies species complex</taxon>
    </lineage>
</organism>
<dbReference type="GO" id="GO:0008465">
    <property type="term" value="F:hydroxypyruvate reductase (NADH) activity"/>
    <property type="evidence" value="ECO:0007669"/>
    <property type="project" value="TreeGrafter"/>
</dbReference>
<dbReference type="SUPFAM" id="SSF51735">
    <property type="entry name" value="NAD(P)-binding Rossmann-fold domains"/>
    <property type="match status" value="1"/>
</dbReference>
<evidence type="ECO:0000313" key="3">
    <source>
        <dbReference type="EnsemblMetazoa" id="ACUA002608-PA"/>
    </source>
</evidence>
<dbReference type="GO" id="GO:0005829">
    <property type="term" value="C:cytosol"/>
    <property type="evidence" value="ECO:0007669"/>
    <property type="project" value="TreeGrafter"/>
</dbReference>
<protein>
    <recommendedName>
        <fullName evidence="2">D-isomer specific 2-hydroxyacid dehydrogenase NAD-binding domain-containing protein</fullName>
    </recommendedName>
</protein>
<dbReference type="GO" id="GO:0051287">
    <property type="term" value="F:NAD binding"/>
    <property type="evidence" value="ECO:0007669"/>
    <property type="project" value="InterPro"/>
</dbReference>
<dbReference type="SUPFAM" id="SSF52283">
    <property type="entry name" value="Formate/glycerate dehydrogenase catalytic domain-like"/>
    <property type="match status" value="1"/>
</dbReference>
<accession>A0A182LUZ4</accession>
<evidence type="ECO:0000256" key="1">
    <source>
        <dbReference type="ARBA" id="ARBA00023002"/>
    </source>
</evidence>
<dbReference type="PROSITE" id="PS00671">
    <property type="entry name" value="D_2_HYDROXYACID_DH_3"/>
    <property type="match status" value="1"/>
</dbReference>
<dbReference type="STRING" id="139723.A0A182LUZ4"/>
<dbReference type="VEuPathDB" id="VectorBase:ACUA002608"/>
<keyword evidence="4" id="KW-1185">Reference proteome</keyword>